<evidence type="ECO:0000256" key="1">
    <source>
        <dbReference type="ARBA" id="ARBA00022737"/>
    </source>
</evidence>
<evidence type="ECO:0000313" key="6">
    <source>
        <dbReference type="Proteomes" id="UP000758155"/>
    </source>
</evidence>
<dbReference type="Pfam" id="PF13041">
    <property type="entry name" value="PPR_2"/>
    <property type="match status" value="2"/>
</dbReference>
<keyword evidence="1" id="KW-0677">Repeat</keyword>
<dbReference type="AlphaFoldDB" id="A0A9P4WQZ8"/>
<feature type="repeat" description="PPR" evidence="2">
    <location>
        <begin position="679"/>
        <end position="713"/>
    </location>
</feature>
<dbReference type="Proteomes" id="UP000758155">
    <property type="component" value="Unassembled WGS sequence"/>
</dbReference>
<evidence type="ECO:0000256" key="3">
    <source>
        <dbReference type="SAM" id="Coils"/>
    </source>
</evidence>
<evidence type="ECO:0000256" key="2">
    <source>
        <dbReference type="PROSITE-ProRule" id="PRU00708"/>
    </source>
</evidence>
<feature type="region of interest" description="Disordered" evidence="4">
    <location>
        <begin position="871"/>
        <end position="951"/>
    </location>
</feature>
<organism evidence="5 6">
    <name type="scientific">Didymella heteroderae</name>
    <dbReference type="NCBI Taxonomy" id="1769908"/>
    <lineage>
        <taxon>Eukaryota</taxon>
        <taxon>Fungi</taxon>
        <taxon>Dikarya</taxon>
        <taxon>Ascomycota</taxon>
        <taxon>Pezizomycotina</taxon>
        <taxon>Dothideomycetes</taxon>
        <taxon>Pleosporomycetidae</taxon>
        <taxon>Pleosporales</taxon>
        <taxon>Pleosporineae</taxon>
        <taxon>Didymellaceae</taxon>
        <taxon>Didymella</taxon>
    </lineage>
</organism>
<feature type="region of interest" description="Disordered" evidence="4">
    <location>
        <begin position="33"/>
        <end position="77"/>
    </location>
</feature>
<dbReference type="InterPro" id="IPR011990">
    <property type="entry name" value="TPR-like_helical_dom_sf"/>
</dbReference>
<feature type="compositionally biased region" description="Acidic residues" evidence="4">
    <location>
        <begin position="871"/>
        <end position="883"/>
    </location>
</feature>
<dbReference type="PROSITE" id="PS51375">
    <property type="entry name" value="PPR"/>
    <property type="match status" value="2"/>
</dbReference>
<keyword evidence="3" id="KW-0175">Coiled coil</keyword>
<name>A0A9P4WQZ8_9PLEO</name>
<keyword evidence="6" id="KW-1185">Reference proteome</keyword>
<comment type="caution">
    <text evidence="5">The sequence shown here is derived from an EMBL/GenBank/DDBJ whole genome shotgun (WGS) entry which is preliminary data.</text>
</comment>
<feature type="compositionally biased region" description="Basic and acidic residues" evidence="4">
    <location>
        <begin position="33"/>
        <end position="53"/>
    </location>
</feature>
<sequence>MPRARVPSACLTAGADSLILPWLAPRAFAESPVLRRRERQDGRSNLPRKEQTGHSDGQVITQRRQPSSSNGASCRTPTRCSLDLRYADIASFARRHTRSYATAPESWVEPSSQAQPLLVDQVSSATRYSRRRSWKAQVAQETEGLDPQTAGRRRVNLLARAEERMQAQARRLQRDKRNYKHKLLYDGQYRSLKRLVLSLKRWDQTVANVTKYSEHHADDERWLLDTFAALDRTAYAKLKALTKPVTIEHDPRCQTFTEELLEGVERDGPGRIWSNWHMFPQKQKYYETMLVYMLEHKPGYAHDLMTVLALDNELPQSKFILLADGLAYLAKLHLKEQYSPGQGWETSPAANVRKFVTTFITCTEKVDAAVLSQDLLYSLVLLAEPSDLKKVYDALIEARARLAIGTVLHYASAFAEAGETTYALQCLERRLELFSRADRERFVASDVFRWTCAAVLRGSMRQAKNYHETPGIVAKFVEFGVKMDLLLYDVVMHNAMDAGDFATAFKVFNALEDNGLKADKHTYSILLHGCTTQNDPTMFKAFADFCLKKAKELEDPWLATDYLYYVYTCEQGKPAHLLDKNLMWRTFLDLFDWTPLKPFTKLGSRAMKDNIEQQVEASASHPERKKLAPTEQALYLMLQTEIQSIQLLAPAYLEKLYQIFRRGIFDSAAHPALLSLAHKPIIWNAFLHSFCQKSQYASASSLIKDMTTHGTAPNVYSWNMFMQAFFKSGQVAAAERVSSLMRTRGVDPDAYTYGVMVRGYAKAQLVDRIGETMQFVSEQEQLDPDLIRALAKVQKRADLTASLERNRMEKESRDIQVAAEKKKEEEERFKIPGLKSLFAQAVTFREPTHWDHGSLEEADDFLEPDDEPAAVEPEAQADLEASDPDQVVPDQTRSTAREEDEYLEPEDEPISLGTDASKSRPDSTRSTDVDGDMDPQLQGSMGDDSKGRGKA</sequence>
<dbReference type="Pfam" id="PF01535">
    <property type="entry name" value="PPR"/>
    <property type="match status" value="1"/>
</dbReference>
<dbReference type="InterPro" id="IPR002885">
    <property type="entry name" value="PPR_rpt"/>
</dbReference>
<dbReference type="Gene3D" id="1.25.40.10">
    <property type="entry name" value="Tetratricopeptide repeat domain"/>
    <property type="match status" value="2"/>
</dbReference>
<dbReference type="OrthoDB" id="185373at2759"/>
<dbReference type="NCBIfam" id="TIGR00756">
    <property type="entry name" value="PPR"/>
    <property type="match status" value="1"/>
</dbReference>
<gene>
    <name evidence="5" type="ORF">E8E12_008773</name>
</gene>
<feature type="coiled-coil region" evidence="3">
    <location>
        <begin position="155"/>
        <end position="182"/>
    </location>
</feature>
<protein>
    <submittedName>
        <fullName evidence="5">Uncharacterized protein</fullName>
    </submittedName>
</protein>
<evidence type="ECO:0000313" key="5">
    <source>
        <dbReference type="EMBL" id="KAF3039223.1"/>
    </source>
</evidence>
<feature type="compositionally biased region" description="Acidic residues" evidence="4">
    <location>
        <begin position="898"/>
        <end position="909"/>
    </location>
</feature>
<proteinExistence type="predicted"/>
<feature type="repeat" description="PPR" evidence="2">
    <location>
        <begin position="714"/>
        <end position="748"/>
    </location>
</feature>
<accession>A0A9P4WQZ8</accession>
<dbReference type="EMBL" id="SWKV01000032">
    <property type="protein sequence ID" value="KAF3039223.1"/>
    <property type="molecule type" value="Genomic_DNA"/>
</dbReference>
<feature type="compositionally biased region" description="Basic and acidic residues" evidence="4">
    <location>
        <begin position="917"/>
        <end position="928"/>
    </location>
</feature>
<evidence type="ECO:0000256" key="4">
    <source>
        <dbReference type="SAM" id="MobiDB-lite"/>
    </source>
</evidence>
<feature type="compositionally biased region" description="Polar residues" evidence="4">
    <location>
        <begin position="54"/>
        <end position="77"/>
    </location>
</feature>
<dbReference type="PANTHER" id="PTHR47941">
    <property type="entry name" value="PENTATRICOPEPTIDE REPEAT-CONTAINING PROTEIN 3, MITOCHONDRIAL"/>
    <property type="match status" value="1"/>
</dbReference>
<reference evidence="5" key="1">
    <citation type="submission" date="2019-04" db="EMBL/GenBank/DDBJ databases">
        <title>Sequencing of skin fungus with MAO and IRED activity.</title>
        <authorList>
            <person name="Marsaioli A.J."/>
            <person name="Bonatto J.M.C."/>
            <person name="Reis Junior O."/>
        </authorList>
    </citation>
    <scope>NUCLEOTIDE SEQUENCE</scope>
    <source>
        <strain evidence="5">28M1</strain>
    </source>
</reference>